<evidence type="ECO:0000313" key="1">
    <source>
        <dbReference type="EMBL" id="RWR03031.1"/>
    </source>
</evidence>
<comment type="caution">
    <text evidence="1">The sequence shown here is derived from an EMBL/GenBank/DDBJ whole genome shotgun (WGS) entry which is preliminary data.</text>
</comment>
<evidence type="ECO:0000313" key="2">
    <source>
        <dbReference type="Proteomes" id="UP000288794"/>
    </source>
</evidence>
<dbReference type="AlphaFoldDB" id="A0A443IG62"/>
<keyword evidence="2" id="KW-1185">Reference proteome</keyword>
<dbReference type="RefSeq" id="WP_128175597.1">
    <property type="nucleotide sequence ID" value="NZ_CP071409.1"/>
</dbReference>
<reference evidence="1 2" key="1">
    <citation type="submission" date="2014-04" db="EMBL/GenBank/DDBJ databases">
        <title>Draft genome sequence of Pantoea beijingensis strain LMG 27579, an emerging pathogen to Pleurotus eryngii with potential industrial application.</title>
        <authorList>
            <person name="Xu F."/>
            <person name="Liu Y."/>
            <person name="Wang S."/>
            <person name="Yin Y."/>
            <person name="Ma Y."/>
            <person name="Zhao S."/>
            <person name="Rong C."/>
        </authorList>
    </citation>
    <scope>NUCLEOTIDE SEQUENCE [LARGE SCALE GENOMIC DNA]</scope>
    <source>
        <strain evidence="1 2">LMG 27579</strain>
    </source>
</reference>
<evidence type="ECO:0008006" key="3">
    <source>
        <dbReference type="Google" id="ProtNLM"/>
    </source>
</evidence>
<sequence length="155" mass="17699">MEHSTISIPNVVEESFNADVTELFNLVTTISNWVELHPLTSAMYGPDIKKSLTHGDVAIEQISYPGSSHAINVVWLVTGYEKNKLWECKSLYFGGRDENMTIRYDFLAQGDHTIFTRTSMALFEKDKVSQKTLDSAKDKSFHMIYFDNVRKKLLA</sequence>
<gene>
    <name evidence="1" type="ORF">ED28_04320</name>
</gene>
<accession>A0A443IG62</accession>
<dbReference type="EMBL" id="JMEE01000004">
    <property type="protein sequence ID" value="RWR03031.1"/>
    <property type="molecule type" value="Genomic_DNA"/>
</dbReference>
<proteinExistence type="predicted"/>
<dbReference type="Proteomes" id="UP000288794">
    <property type="component" value="Unassembled WGS sequence"/>
</dbReference>
<protein>
    <recommendedName>
        <fullName evidence="3">SRPBCC family protein</fullName>
    </recommendedName>
</protein>
<organism evidence="1 2">
    <name type="scientific">[Pantoea] beijingensis</name>
    <dbReference type="NCBI Taxonomy" id="1324864"/>
    <lineage>
        <taxon>Bacteria</taxon>
        <taxon>Pseudomonadati</taxon>
        <taxon>Pseudomonadota</taxon>
        <taxon>Gammaproteobacteria</taxon>
        <taxon>Enterobacterales</taxon>
        <taxon>Erwiniaceae</taxon>
        <taxon>Erwinia</taxon>
    </lineage>
</organism>
<dbReference type="SUPFAM" id="SSF55961">
    <property type="entry name" value="Bet v1-like"/>
    <property type="match status" value="1"/>
</dbReference>
<name>A0A443IG62_9GAMM</name>